<accession>A0ABR1YL77</accession>
<organism evidence="2 3">
    <name type="scientific">Phyllosticta capitalensis</name>
    <dbReference type="NCBI Taxonomy" id="121624"/>
    <lineage>
        <taxon>Eukaryota</taxon>
        <taxon>Fungi</taxon>
        <taxon>Dikarya</taxon>
        <taxon>Ascomycota</taxon>
        <taxon>Pezizomycotina</taxon>
        <taxon>Dothideomycetes</taxon>
        <taxon>Dothideomycetes incertae sedis</taxon>
        <taxon>Botryosphaeriales</taxon>
        <taxon>Phyllostictaceae</taxon>
        <taxon>Phyllosticta</taxon>
    </lineage>
</organism>
<dbReference type="SUPFAM" id="SSF52096">
    <property type="entry name" value="ClpP/crotonase"/>
    <property type="match status" value="1"/>
</dbReference>
<gene>
    <name evidence="2" type="ORF">HDK90DRAFT_555627</name>
</gene>
<dbReference type="Pfam" id="PF00378">
    <property type="entry name" value="ECH_1"/>
    <property type="match status" value="1"/>
</dbReference>
<keyword evidence="3" id="KW-1185">Reference proteome</keyword>
<dbReference type="Proteomes" id="UP001492380">
    <property type="component" value="Unassembled WGS sequence"/>
</dbReference>
<dbReference type="PANTHER" id="PTHR11941">
    <property type="entry name" value="ENOYL-COA HYDRATASE-RELATED"/>
    <property type="match status" value="1"/>
</dbReference>
<dbReference type="CDD" id="cd06558">
    <property type="entry name" value="crotonase-like"/>
    <property type="match status" value="1"/>
</dbReference>
<evidence type="ECO:0000313" key="2">
    <source>
        <dbReference type="EMBL" id="KAK8232539.1"/>
    </source>
</evidence>
<proteinExistence type="predicted"/>
<reference evidence="2 3" key="1">
    <citation type="submission" date="2024-04" db="EMBL/GenBank/DDBJ databases">
        <title>Phyllosticta paracitricarpa is synonymous to the EU quarantine fungus P. citricarpa based on phylogenomic analyses.</title>
        <authorList>
            <consortium name="Lawrence Berkeley National Laboratory"/>
            <person name="Van Ingen-Buijs V.A."/>
            <person name="Van Westerhoven A.C."/>
            <person name="Haridas S."/>
            <person name="Skiadas P."/>
            <person name="Martin F."/>
            <person name="Groenewald J.Z."/>
            <person name="Crous P.W."/>
            <person name="Seidl M.F."/>
        </authorList>
    </citation>
    <scope>NUCLEOTIDE SEQUENCE [LARGE SCALE GENOMIC DNA]</scope>
    <source>
        <strain evidence="2 3">CBS 123374</strain>
    </source>
</reference>
<sequence length="271" mass="28821">MPGDVVPFDSPHISISRAPNTPAELNVYVVSLHAPPENRITLSVAQDWMRAYRHVEALILGSASASSGGEKETPFAPGAIITTSTVPKFFTYGLCPTTLHSNAVLADGFVPLLATLLDLRVPTVALVSGHAFGAGVPIALAHDYRVMNARRGYLCMPPVELGLHFDGLGTLLRAKLAPAVARAMLLEARRWTGEQALRDGIVDAAVPPEKMLEEAARLAGSVAGKARMGVYALLREELWGDAARAFRAISFKSGREVRGWPPGLGGGKAKI</sequence>
<keyword evidence="1" id="KW-0843">Virulence</keyword>
<comment type="caution">
    <text evidence="2">The sequence shown here is derived from an EMBL/GenBank/DDBJ whole genome shotgun (WGS) entry which is preliminary data.</text>
</comment>
<evidence type="ECO:0000256" key="1">
    <source>
        <dbReference type="ARBA" id="ARBA00023026"/>
    </source>
</evidence>
<dbReference type="Gene3D" id="3.90.226.10">
    <property type="entry name" value="2-enoyl-CoA Hydratase, Chain A, domain 1"/>
    <property type="match status" value="1"/>
</dbReference>
<dbReference type="InterPro" id="IPR029045">
    <property type="entry name" value="ClpP/crotonase-like_dom_sf"/>
</dbReference>
<name>A0ABR1YL77_9PEZI</name>
<dbReference type="PANTHER" id="PTHR11941:SF75">
    <property type="entry name" value="ENOYL-COA HYDRATASE_ISOMERASE FAMILY PROTEIN"/>
    <property type="match status" value="1"/>
</dbReference>
<dbReference type="InterPro" id="IPR001753">
    <property type="entry name" value="Enoyl-CoA_hydra/iso"/>
</dbReference>
<evidence type="ECO:0000313" key="3">
    <source>
        <dbReference type="Proteomes" id="UP001492380"/>
    </source>
</evidence>
<protein>
    <submittedName>
        <fullName evidence="2">ClpP/crotonase-like domain-containing protein</fullName>
    </submittedName>
</protein>
<dbReference type="EMBL" id="JBBWRZ010000007">
    <property type="protein sequence ID" value="KAK8232539.1"/>
    <property type="molecule type" value="Genomic_DNA"/>
</dbReference>